<evidence type="ECO:0000313" key="1">
    <source>
        <dbReference type="EMBL" id="KAG0716173.1"/>
    </source>
</evidence>
<reference evidence="1" key="1">
    <citation type="submission" date="2020-07" db="EMBL/GenBank/DDBJ databases">
        <title>The High-quality genome of the commercially important snow crab, Chionoecetes opilio.</title>
        <authorList>
            <person name="Jeong J.-H."/>
            <person name="Ryu S."/>
        </authorList>
    </citation>
    <scope>NUCLEOTIDE SEQUENCE</scope>
    <source>
        <strain evidence="1">MADBK_172401_WGS</strain>
        <tissue evidence="1">Digestive gland</tissue>
    </source>
</reference>
<proteinExistence type="predicted"/>
<evidence type="ECO:0000313" key="2">
    <source>
        <dbReference type="Proteomes" id="UP000770661"/>
    </source>
</evidence>
<protein>
    <submittedName>
        <fullName evidence="1">Uncharacterized protein</fullName>
    </submittedName>
</protein>
<comment type="caution">
    <text evidence="1">The sequence shown here is derived from an EMBL/GenBank/DDBJ whole genome shotgun (WGS) entry which is preliminary data.</text>
</comment>
<accession>A0A8J4XY83</accession>
<name>A0A8J4XY83_CHIOP</name>
<dbReference type="EMBL" id="JACEEZ010019081">
    <property type="protein sequence ID" value="KAG0716173.1"/>
    <property type="molecule type" value="Genomic_DNA"/>
</dbReference>
<keyword evidence="2" id="KW-1185">Reference proteome</keyword>
<organism evidence="1 2">
    <name type="scientific">Chionoecetes opilio</name>
    <name type="common">Atlantic snow crab</name>
    <name type="synonym">Cancer opilio</name>
    <dbReference type="NCBI Taxonomy" id="41210"/>
    <lineage>
        <taxon>Eukaryota</taxon>
        <taxon>Metazoa</taxon>
        <taxon>Ecdysozoa</taxon>
        <taxon>Arthropoda</taxon>
        <taxon>Crustacea</taxon>
        <taxon>Multicrustacea</taxon>
        <taxon>Malacostraca</taxon>
        <taxon>Eumalacostraca</taxon>
        <taxon>Eucarida</taxon>
        <taxon>Decapoda</taxon>
        <taxon>Pleocyemata</taxon>
        <taxon>Brachyura</taxon>
        <taxon>Eubrachyura</taxon>
        <taxon>Majoidea</taxon>
        <taxon>Majidae</taxon>
        <taxon>Chionoecetes</taxon>
    </lineage>
</organism>
<sequence length="223" mass="23947">MGTNTKLVAISHSASSSIVVAQDNECLEGIFPFSGRVSPPLLVSPLPGLFVSESPTISTLSLLSSPDRRGSRRSPSPTNLCQELALLLTVARDAEPPMIYLYTYREQLEVHYSIPVLLPSLFSRTYTSPFSIEVTGYSDEACSVPNSKCRTDIRRRPTLPFDSVVAAKLFLKAASAAASLVPVEVGGLNVAVTVGLEALPPVQATHVVQRHHVSCGSNKRQST</sequence>
<dbReference type="AlphaFoldDB" id="A0A8J4XY83"/>
<dbReference type="Proteomes" id="UP000770661">
    <property type="component" value="Unassembled WGS sequence"/>
</dbReference>
<gene>
    <name evidence="1" type="ORF">GWK47_010388</name>
</gene>